<accession>A0A2A9NZZ0</accession>
<keyword evidence="2" id="KW-0732">Signal</keyword>
<feature type="chain" id="PRO_5012202616" evidence="2">
    <location>
        <begin position="20"/>
        <end position="233"/>
    </location>
</feature>
<evidence type="ECO:0000256" key="1">
    <source>
        <dbReference type="SAM" id="MobiDB-lite"/>
    </source>
</evidence>
<evidence type="ECO:0000256" key="2">
    <source>
        <dbReference type="SAM" id="SignalP"/>
    </source>
</evidence>
<organism evidence="3 4">
    <name type="scientific">Amanita thiersii Skay4041</name>
    <dbReference type="NCBI Taxonomy" id="703135"/>
    <lineage>
        <taxon>Eukaryota</taxon>
        <taxon>Fungi</taxon>
        <taxon>Dikarya</taxon>
        <taxon>Basidiomycota</taxon>
        <taxon>Agaricomycotina</taxon>
        <taxon>Agaricomycetes</taxon>
        <taxon>Agaricomycetidae</taxon>
        <taxon>Agaricales</taxon>
        <taxon>Pluteineae</taxon>
        <taxon>Amanitaceae</taxon>
        <taxon>Amanita</taxon>
    </lineage>
</organism>
<evidence type="ECO:0000313" key="4">
    <source>
        <dbReference type="Proteomes" id="UP000242287"/>
    </source>
</evidence>
<dbReference type="Proteomes" id="UP000242287">
    <property type="component" value="Unassembled WGS sequence"/>
</dbReference>
<evidence type="ECO:0000313" key="3">
    <source>
        <dbReference type="EMBL" id="PFH53663.1"/>
    </source>
</evidence>
<feature type="signal peptide" evidence="2">
    <location>
        <begin position="1"/>
        <end position="19"/>
    </location>
</feature>
<dbReference type="OrthoDB" id="6362699at2759"/>
<feature type="region of interest" description="Disordered" evidence="1">
    <location>
        <begin position="80"/>
        <end position="104"/>
    </location>
</feature>
<protein>
    <submittedName>
        <fullName evidence="3">Uncharacterized protein</fullName>
    </submittedName>
</protein>
<proteinExistence type="predicted"/>
<name>A0A2A9NZZ0_9AGAR</name>
<sequence>MQVTRLFLLAASLLSLVVAAPTDGLSNNNNMSLDCETLTSHRGASKTRRGLCISTLKYKHKTKLVNKELFPVKEELPSSFEETPPIQRMPSNKEAKPVQRPSSFKQVSPIRRVSSFKQISSVNTVSLFEDEIRAEILHPHDSNCTYEIKLNQEFVSVSPSLCRDIGDGFTVLEHKDPKNSPLEVPECIPIKAASKDRVNGLKDGICYTKKPLSDDDYRQIRHLIRADRRRKSH</sequence>
<keyword evidence="4" id="KW-1185">Reference proteome</keyword>
<gene>
    <name evidence="3" type="ORF">AMATHDRAFT_38504</name>
</gene>
<dbReference type="EMBL" id="KZ301972">
    <property type="protein sequence ID" value="PFH53663.1"/>
    <property type="molecule type" value="Genomic_DNA"/>
</dbReference>
<reference evidence="3 4" key="1">
    <citation type="submission" date="2014-02" db="EMBL/GenBank/DDBJ databases">
        <title>Transposable element dynamics among asymbiotic and ectomycorrhizal Amanita fungi.</title>
        <authorList>
            <consortium name="DOE Joint Genome Institute"/>
            <person name="Hess J."/>
            <person name="Skrede I."/>
            <person name="Wolfe B."/>
            <person name="LaButti K."/>
            <person name="Ohm R.A."/>
            <person name="Grigoriev I.V."/>
            <person name="Pringle A."/>
        </authorList>
    </citation>
    <scope>NUCLEOTIDE SEQUENCE [LARGE SCALE GENOMIC DNA]</scope>
    <source>
        <strain evidence="3 4">SKay4041</strain>
    </source>
</reference>
<dbReference type="AlphaFoldDB" id="A0A2A9NZZ0"/>